<sequence length="139" mass="15240">MFFSLCGGIMPQQHANLGAKVFSNCTNSAHASSIYGLTGIWLMLSVSTTQTGKEGVEEYASIPSVLDVVDEPEEIKTTSERRARKGKIIMCQRFPYSLSISIIVPVPFRSSDHRLESGEQTPWNAPYRTEGGENGGLKN</sequence>
<evidence type="ECO:0000313" key="2">
    <source>
        <dbReference type="EMBL" id="KFB40642.1"/>
    </source>
</evidence>
<dbReference type="VEuPathDB" id="VectorBase:ASIC008244"/>
<protein>
    <submittedName>
        <fullName evidence="2 3">Cysteine synthase</fullName>
    </submittedName>
</protein>
<dbReference type="Proteomes" id="UP000030765">
    <property type="component" value="Unassembled WGS sequence"/>
</dbReference>
<dbReference type="EnsemblMetazoa" id="ASIC008244-RA">
    <property type="protein sequence ID" value="ASIC008244-PA"/>
    <property type="gene ID" value="ASIC008244"/>
</dbReference>
<accession>A0A084VRP8</accession>
<gene>
    <name evidence="2" type="ORF">ZHAS_00008244</name>
</gene>
<dbReference type="EMBL" id="ATLV01015762">
    <property type="status" value="NOT_ANNOTATED_CDS"/>
    <property type="molecule type" value="Genomic_DNA"/>
</dbReference>
<evidence type="ECO:0000313" key="3">
    <source>
        <dbReference type="EnsemblMetazoa" id="ASIC008244-PA"/>
    </source>
</evidence>
<reference evidence="3" key="2">
    <citation type="submission" date="2020-05" db="UniProtKB">
        <authorList>
            <consortium name="EnsemblMetazoa"/>
        </authorList>
    </citation>
    <scope>IDENTIFICATION</scope>
</reference>
<reference evidence="2 4" key="1">
    <citation type="journal article" date="2014" name="BMC Genomics">
        <title>Genome sequence of Anopheles sinensis provides insight into genetics basis of mosquito competence for malaria parasites.</title>
        <authorList>
            <person name="Zhou D."/>
            <person name="Zhang D."/>
            <person name="Ding G."/>
            <person name="Shi L."/>
            <person name="Hou Q."/>
            <person name="Ye Y."/>
            <person name="Xu Y."/>
            <person name="Zhou H."/>
            <person name="Xiong C."/>
            <person name="Li S."/>
            <person name="Yu J."/>
            <person name="Hong S."/>
            <person name="Yu X."/>
            <person name="Zou P."/>
            <person name="Chen C."/>
            <person name="Chang X."/>
            <person name="Wang W."/>
            <person name="Lv Y."/>
            <person name="Sun Y."/>
            <person name="Ma L."/>
            <person name="Shen B."/>
            <person name="Zhu C."/>
        </authorList>
    </citation>
    <scope>NUCLEOTIDE SEQUENCE [LARGE SCALE GENOMIC DNA]</scope>
</reference>
<dbReference type="AlphaFoldDB" id="A0A084VRP8"/>
<proteinExistence type="predicted"/>
<evidence type="ECO:0000313" key="4">
    <source>
        <dbReference type="Proteomes" id="UP000030765"/>
    </source>
</evidence>
<name>A0A084VRP8_ANOSI</name>
<feature type="region of interest" description="Disordered" evidence="1">
    <location>
        <begin position="113"/>
        <end position="139"/>
    </location>
</feature>
<keyword evidence="4" id="KW-1185">Reference proteome</keyword>
<evidence type="ECO:0000256" key="1">
    <source>
        <dbReference type="SAM" id="MobiDB-lite"/>
    </source>
</evidence>
<organism evidence="2">
    <name type="scientific">Anopheles sinensis</name>
    <name type="common">Mosquito</name>
    <dbReference type="NCBI Taxonomy" id="74873"/>
    <lineage>
        <taxon>Eukaryota</taxon>
        <taxon>Metazoa</taxon>
        <taxon>Ecdysozoa</taxon>
        <taxon>Arthropoda</taxon>
        <taxon>Hexapoda</taxon>
        <taxon>Insecta</taxon>
        <taxon>Pterygota</taxon>
        <taxon>Neoptera</taxon>
        <taxon>Endopterygota</taxon>
        <taxon>Diptera</taxon>
        <taxon>Nematocera</taxon>
        <taxon>Culicoidea</taxon>
        <taxon>Culicidae</taxon>
        <taxon>Anophelinae</taxon>
        <taxon>Anopheles</taxon>
    </lineage>
</organism>
<dbReference type="EMBL" id="KE525036">
    <property type="protein sequence ID" value="KFB40642.1"/>
    <property type="molecule type" value="Genomic_DNA"/>
</dbReference>